<evidence type="ECO:0000313" key="2">
    <source>
        <dbReference type="EMBL" id="CUG06185.1"/>
    </source>
</evidence>
<proteinExistence type="predicted"/>
<feature type="region of interest" description="Disordered" evidence="1">
    <location>
        <begin position="340"/>
        <end position="395"/>
    </location>
</feature>
<feature type="region of interest" description="Disordered" evidence="1">
    <location>
        <begin position="1"/>
        <end position="20"/>
    </location>
</feature>
<protein>
    <submittedName>
        <fullName evidence="2">Uncharacterized protein</fullName>
    </submittedName>
</protein>
<name>A0A0S4IWH1_BODSA</name>
<organism evidence="2 3">
    <name type="scientific">Bodo saltans</name>
    <name type="common">Flagellated protozoan</name>
    <dbReference type="NCBI Taxonomy" id="75058"/>
    <lineage>
        <taxon>Eukaryota</taxon>
        <taxon>Discoba</taxon>
        <taxon>Euglenozoa</taxon>
        <taxon>Kinetoplastea</taxon>
        <taxon>Metakinetoplastina</taxon>
        <taxon>Eubodonida</taxon>
        <taxon>Bodonidae</taxon>
        <taxon>Bodo</taxon>
    </lineage>
</organism>
<sequence length="417" mass="46229">MQHPAEDIGPAPPGFEGPSAVGAAKERWRRRLLALFSVRAPQKTQRDVDSAVEYFTKPETGGWDEMWRQAIKKYGAEPTPEEVRRAFWRNKLSAYFLLVDSTQSPRDIEDCLDYFEHRLEGYEGMWIKVQRKYGLVVDASQQAAREEEKVIGDVVVERTYKNVLSGAIEPRVVVIVVVSGVSYRLYHAAPPAMQFKFNSAVAAEVKYCAEFPNTLHVCKVTEHVDGVTIEMETQSPEGTQTSGSLLVHYVNSGNFPTGLIRKAYLEFIQGNPAKVFVMEVAVVESRQTANYRGSILIRPEPSDGRLAHRLPSIDESRELVLARREARGAHTYGYILDQEGSQALYEPPPPPPEFRSGGAAADSGVVSSTASVGNAKRTYPPPLSAFQASQPARNVSRSIGGELISSHTAVAYDNRRM</sequence>
<dbReference type="AlphaFoldDB" id="A0A0S4IWH1"/>
<dbReference type="VEuPathDB" id="TriTrypDB:BSAL_71905"/>
<feature type="compositionally biased region" description="Polar residues" evidence="1">
    <location>
        <begin position="386"/>
        <end position="395"/>
    </location>
</feature>
<reference evidence="3" key="1">
    <citation type="submission" date="2015-09" db="EMBL/GenBank/DDBJ databases">
        <authorList>
            <consortium name="Pathogen Informatics"/>
        </authorList>
    </citation>
    <scope>NUCLEOTIDE SEQUENCE [LARGE SCALE GENOMIC DNA]</scope>
    <source>
        <strain evidence="3">Lake Konstanz</strain>
    </source>
</reference>
<dbReference type="EMBL" id="CYKH01000567">
    <property type="protein sequence ID" value="CUG06185.1"/>
    <property type="molecule type" value="Genomic_DNA"/>
</dbReference>
<evidence type="ECO:0000256" key="1">
    <source>
        <dbReference type="SAM" id="MobiDB-lite"/>
    </source>
</evidence>
<gene>
    <name evidence="2" type="ORF">BSAL_71905</name>
</gene>
<evidence type="ECO:0000313" key="3">
    <source>
        <dbReference type="Proteomes" id="UP000051952"/>
    </source>
</evidence>
<keyword evidence="3" id="KW-1185">Reference proteome</keyword>
<accession>A0A0S4IWH1</accession>
<dbReference type="Proteomes" id="UP000051952">
    <property type="component" value="Unassembled WGS sequence"/>
</dbReference>